<protein>
    <submittedName>
        <fullName evidence="4">RimK domain protein ATP-grasp</fullName>
    </submittedName>
</protein>
<feature type="domain" description="ATP-grasp" evidence="3">
    <location>
        <begin position="98"/>
        <end position="300"/>
    </location>
</feature>
<organism evidence="4 5">
    <name type="scientific">SAR86 cluster bacterium SAR86B</name>
    <dbReference type="NCBI Taxonomy" id="1123867"/>
    <lineage>
        <taxon>Bacteria</taxon>
        <taxon>Pseudomonadati</taxon>
        <taxon>Pseudomonadota</taxon>
        <taxon>Gammaproteobacteria</taxon>
        <taxon>SAR86 cluster</taxon>
    </lineage>
</organism>
<dbReference type="PANTHER" id="PTHR21621:SF0">
    <property type="entry name" value="BETA-CITRYLGLUTAMATE SYNTHASE B-RELATED"/>
    <property type="match status" value="1"/>
</dbReference>
<dbReference type="HOGENOM" id="CLU_051652_1_0_6"/>
<reference evidence="4 5" key="1">
    <citation type="journal article" date="2012" name="ISME J.">
        <title>Genomic insights to SAR86, an abundant and uncultivated marine bacterial lineage.</title>
        <authorList>
            <person name="Dupont C.L."/>
            <person name="Rusch D.B."/>
            <person name="Yooseph S."/>
            <person name="Lombardo M.J."/>
            <person name="Richter R.A."/>
            <person name="Valas R."/>
            <person name="Novotny M."/>
            <person name="Yee-Greenbaum J."/>
            <person name="Selengut J.D."/>
            <person name="Haft D.H."/>
            <person name="Halpern A.L."/>
            <person name="Lasken R.S."/>
            <person name="Nealson K."/>
            <person name="Friedman R."/>
            <person name="Venter J.C."/>
        </authorList>
    </citation>
    <scope>NUCLEOTIDE SEQUENCE [LARGE SCALE GENOMIC DNA]</scope>
</reference>
<dbReference type="Gene3D" id="3.30.1490.20">
    <property type="entry name" value="ATP-grasp fold, A domain"/>
    <property type="match status" value="1"/>
</dbReference>
<dbReference type="AlphaFoldDB" id="J4V2P8"/>
<dbReference type="InterPro" id="IPR011761">
    <property type="entry name" value="ATP-grasp"/>
</dbReference>
<keyword evidence="1" id="KW-0464">Manganese</keyword>
<dbReference type="SUPFAM" id="SSF56059">
    <property type="entry name" value="Glutathione synthetase ATP-binding domain-like"/>
    <property type="match status" value="1"/>
</dbReference>
<dbReference type="InterPro" id="IPR013815">
    <property type="entry name" value="ATP_grasp_subdomain_1"/>
</dbReference>
<keyword evidence="2" id="KW-0067">ATP-binding</keyword>
<proteinExistence type="predicted"/>
<evidence type="ECO:0000313" key="5">
    <source>
        <dbReference type="Proteomes" id="UP000010116"/>
    </source>
</evidence>
<dbReference type="GO" id="GO:0046872">
    <property type="term" value="F:metal ion binding"/>
    <property type="evidence" value="ECO:0007669"/>
    <property type="project" value="InterPro"/>
</dbReference>
<gene>
    <name evidence="4" type="ORF">NT02SARS_0737</name>
</gene>
<sequence length="303" mass="34868">MIIILHENKEWIQPFEDALKSINADFEFWYIPELDIDFNKAPQDAIYYNRMSASSHTRGHRYDPEITIGILEWLKRHNKTIINGPRALDLEISKLRQYQELEKFNIRTPKTYASIKTESLLANANKLGFPLISKHNRAGKGLGVYKFNNYQELNDFYNSPSFESSVDGINLIQSYIDAPKPFITRMEFIGGKFFYAVKVDTSEGFELCPADNCEINTNCPTSEMQKFEIINNFDMPNIKNYEDFLSANDISISGIEFILDKEGNAWTYDVNVNTNYNSSAELKAGKFAYKEIATYLSALSKKL</sequence>
<dbReference type="GO" id="GO:0018169">
    <property type="term" value="F:ribosomal S6-glutamic acid ligase activity"/>
    <property type="evidence" value="ECO:0007669"/>
    <property type="project" value="TreeGrafter"/>
</dbReference>
<dbReference type="GO" id="GO:0005524">
    <property type="term" value="F:ATP binding"/>
    <property type="evidence" value="ECO:0007669"/>
    <property type="project" value="UniProtKB-UniRule"/>
</dbReference>
<keyword evidence="2" id="KW-0547">Nucleotide-binding</keyword>
<name>J4V2P8_9GAMM</name>
<evidence type="ECO:0000256" key="1">
    <source>
        <dbReference type="ARBA" id="ARBA00023211"/>
    </source>
</evidence>
<accession>J4V2P8</accession>
<dbReference type="GO" id="GO:0005737">
    <property type="term" value="C:cytoplasm"/>
    <property type="evidence" value="ECO:0007669"/>
    <property type="project" value="TreeGrafter"/>
</dbReference>
<dbReference type="EMBL" id="JH611185">
    <property type="protein sequence ID" value="EJP72812.1"/>
    <property type="molecule type" value="Genomic_DNA"/>
</dbReference>
<evidence type="ECO:0000256" key="2">
    <source>
        <dbReference type="PROSITE-ProRule" id="PRU00409"/>
    </source>
</evidence>
<dbReference type="GO" id="GO:0009432">
    <property type="term" value="P:SOS response"/>
    <property type="evidence" value="ECO:0007669"/>
    <property type="project" value="TreeGrafter"/>
</dbReference>
<evidence type="ECO:0000259" key="3">
    <source>
        <dbReference type="PROSITE" id="PS50975"/>
    </source>
</evidence>
<dbReference type="Proteomes" id="UP000010116">
    <property type="component" value="Unassembled WGS sequence"/>
</dbReference>
<evidence type="ECO:0000313" key="4">
    <source>
        <dbReference type="EMBL" id="EJP72812.1"/>
    </source>
</evidence>
<dbReference type="PANTHER" id="PTHR21621">
    <property type="entry name" value="RIBOSOMAL PROTEIN S6 MODIFICATION PROTEIN"/>
    <property type="match status" value="1"/>
</dbReference>
<dbReference type="PROSITE" id="PS50975">
    <property type="entry name" value="ATP_GRASP"/>
    <property type="match status" value="1"/>
</dbReference>